<reference evidence="4 5" key="1">
    <citation type="submission" date="2014-03" db="EMBL/GenBank/DDBJ databases">
        <title>Genomics of Bifidobacteria.</title>
        <authorList>
            <person name="Ventura M."/>
            <person name="Milani C."/>
            <person name="Lugli G.A."/>
        </authorList>
    </citation>
    <scope>NUCLEOTIDE SEQUENCE [LARGE SCALE GENOMIC DNA]</scope>
    <source>
        <strain evidence="4 5">DSM 22767</strain>
    </source>
</reference>
<dbReference type="PROSITE" id="PS51186">
    <property type="entry name" value="GNAT"/>
    <property type="match status" value="1"/>
</dbReference>
<organism evidence="4 5">
    <name type="scientific">Bifidobacterium bohemicum DSM 22767</name>
    <dbReference type="NCBI Taxonomy" id="1437606"/>
    <lineage>
        <taxon>Bacteria</taxon>
        <taxon>Bacillati</taxon>
        <taxon>Actinomycetota</taxon>
        <taxon>Actinomycetes</taxon>
        <taxon>Bifidobacteriales</taxon>
        <taxon>Bifidobacteriaceae</taxon>
        <taxon>Bifidobacterium</taxon>
    </lineage>
</organism>
<dbReference type="EMBL" id="JGYP01000001">
    <property type="protein sequence ID" value="KFI46847.1"/>
    <property type="molecule type" value="Genomic_DNA"/>
</dbReference>
<dbReference type="Gene3D" id="3.40.630.30">
    <property type="match status" value="1"/>
</dbReference>
<keyword evidence="5" id="KW-1185">Reference proteome</keyword>
<name>A0A086ZJZ7_9BIFI</name>
<evidence type="ECO:0000313" key="4">
    <source>
        <dbReference type="EMBL" id="KFI46847.1"/>
    </source>
</evidence>
<dbReference type="PANTHER" id="PTHR43072:SF23">
    <property type="entry name" value="UPF0039 PROTEIN C11D3.02C"/>
    <property type="match status" value="1"/>
</dbReference>
<dbReference type="SUPFAM" id="SSF55729">
    <property type="entry name" value="Acyl-CoA N-acyltransferases (Nat)"/>
    <property type="match status" value="1"/>
</dbReference>
<sequence>MTTANRIRDAREGDLQAITDIYNEAVIAGGSSADLTPRTLDQRRVWVESHCPRDLYPVVVVEDESGKVVGFGSLSRFHPRAGYDGVVELSYYVASSAQGQGYGTSLVDWLVGAARARGHRVATALIFATNTPSVSLVRAHNFQRFGLLPHAVRTATVSGYLDMSYWYLEL</sequence>
<keyword evidence="1 4" id="KW-0808">Transferase</keyword>
<dbReference type="OrthoDB" id="3173333at2"/>
<keyword evidence="2 4" id="KW-0012">Acyltransferase</keyword>
<dbReference type="Proteomes" id="UP000029096">
    <property type="component" value="Unassembled WGS sequence"/>
</dbReference>
<dbReference type="PANTHER" id="PTHR43072">
    <property type="entry name" value="N-ACETYLTRANSFERASE"/>
    <property type="match status" value="1"/>
</dbReference>
<accession>A0A086ZJZ7</accession>
<evidence type="ECO:0000259" key="3">
    <source>
        <dbReference type="PROSITE" id="PS51186"/>
    </source>
</evidence>
<evidence type="ECO:0000313" key="5">
    <source>
        <dbReference type="Proteomes" id="UP000029096"/>
    </source>
</evidence>
<comment type="caution">
    <text evidence="4">The sequence shown here is derived from an EMBL/GenBank/DDBJ whole genome shotgun (WGS) entry which is preliminary data.</text>
</comment>
<dbReference type="Pfam" id="PF00583">
    <property type="entry name" value="Acetyltransf_1"/>
    <property type="match status" value="1"/>
</dbReference>
<dbReference type="RefSeq" id="WP_033520380.1">
    <property type="nucleotide sequence ID" value="NZ_JDUS01000001.1"/>
</dbReference>
<dbReference type="InterPro" id="IPR000182">
    <property type="entry name" value="GNAT_dom"/>
</dbReference>
<evidence type="ECO:0000256" key="2">
    <source>
        <dbReference type="ARBA" id="ARBA00023315"/>
    </source>
</evidence>
<dbReference type="InterPro" id="IPR016181">
    <property type="entry name" value="Acyl_CoA_acyltransferase"/>
</dbReference>
<dbReference type="STRING" id="1437606.BBOH_0321"/>
<dbReference type="eggNOG" id="COG1247">
    <property type="taxonomic scope" value="Bacteria"/>
</dbReference>
<feature type="domain" description="N-acetyltransferase" evidence="3">
    <location>
        <begin position="5"/>
        <end position="164"/>
    </location>
</feature>
<dbReference type="EC" id="2.3.1.183" evidence="4"/>
<dbReference type="CDD" id="cd04301">
    <property type="entry name" value="NAT_SF"/>
    <property type="match status" value="1"/>
</dbReference>
<dbReference type="GO" id="GO:0102971">
    <property type="term" value="F:phosphinothricin N-acetyltransferase activity"/>
    <property type="evidence" value="ECO:0007669"/>
    <property type="project" value="UniProtKB-EC"/>
</dbReference>
<dbReference type="AlphaFoldDB" id="A0A086ZJZ7"/>
<gene>
    <name evidence="4" type="ORF">BBOH_0321</name>
</gene>
<evidence type="ECO:0000256" key="1">
    <source>
        <dbReference type="ARBA" id="ARBA00022679"/>
    </source>
</evidence>
<proteinExistence type="predicted"/>
<protein>
    <submittedName>
        <fullName evidence="4">GCN5-like N-acetyltransferase</fullName>
        <ecNumber evidence="4">2.3.1.183</ecNumber>
    </submittedName>
</protein>